<dbReference type="PANTHER" id="PTHR21581">
    <property type="entry name" value="D-ALANYL-D-ALANINE CARBOXYPEPTIDASE"/>
    <property type="match status" value="1"/>
</dbReference>
<dbReference type="InterPro" id="IPR012907">
    <property type="entry name" value="Peptidase_S11_C"/>
</dbReference>
<dbReference type="Pfam" id="PF07943">
    <property type="entry name" value="PBP5_C"/>
    <property type="match status" value="1"/>
</dbReference>
<evidence type="ECO:0000256" key="4">
    <source>
        <dbReference type="ARBA" id="ARBA00012448"/>
    </source>
</evidence>
<evidence type="ECO:0000256" key="14">
    <source>
        <dbReference type="SAM" id="MobiDB-lite"/>
    </source>
</evidence>
<evidence type="ECO:0000256" key="12">
    <source>
        <dbReference type="ARBA" id="ARBA00034000"/>
    </source>
</evidence>
<comment type="catalytic activity">
    <reaction evidence="12">
        <text>Preferential cleavage: (Ac)2-L-Lys-D-Ala-|-D-Ala. Also transpeptidation of peptidyl-alanyl moieties that are N-acyl substituents of D-alanine.</text>
        <dbReference type="EC" id="3.4.16.4"/>
    </reaction>
</comment>
<evidence type="ECO:0000256" key="8">
    <source>
        <dbReference type="ARBA" id="ARBA00022801"/>
    </source>
</evidence>
<evidence type="ECO:0000313" key="16">
    <source>
        <dbReference type="EMBL" id="MDR5895962.1"/>
    </source>
</evidence>
<evidence type="ECO:0000256" key="9">
    <source>
        <dbReference type="ARBA" id="ARBA00022960"/>
    </source>
</evidence>
<keyword evidence="7" id="KW-0732">Signal</keyword>
<evidence type="ECO:0000313" key="17">
    <source>
        <dbReference type="Proteomes" id="UP001269375"/>
    </source>
</evidence>
<dbReference type="EMBL" id="JARWAO010000003">
    <property type="protein sequence ID" value="MDR5895962.1"/>
    <property type="molecule type" value="Genomic_DNA"/>
</dbReference>
<dbReference type="RefSeq" id="WP_251589891.1">
    <property type="nucleotide sequence ID" value="NZ_JAMLJI010000001.1"/>
</dbReference>
<keyword evidence="5 16" id="KW-0121">Carboxypeptidase</keyword>
<evidence type="ECO:0000256" key="6">
    <source>
        <dbReference type="ARBA" id="ARBA00022670"/>
    </source>
</evidence>
<keyword evidence="6" id="KW-0645">Protease</keyword>
<evidence type="ECO:0000259" key="15">
    <source>
        <dbReference type="SMART" id="SM00936"/>
    </source>
</evidence>
<evidence type="ECO:0000256" key="11">
    <source>
        <dbReference type="ARBA" id="ARBA00023316"/>
    </source>
</evidence>
<evidence type="ECO:0000256" key="3">
    <source>
        <dbReference type="ARBA" id="ARBA00007164"/>
    </source>
</evidence>
<dbReference type="InterPro" id="IPR037167">
    <property type="entry name" value="Peptidase_S11_C_sf"/>
</dbReference>
<dbReference type="Proteomes" id="UP001269375">
    <property type="component" value="Unassembled WGS sequence"/>
</dbReference>
<gene>
    <name evidence="16" type="ORF">QC825_07760</name>
</gene>
<dbReference type="Gene3D" id="2.60.410.10">
    <property type="entry name" value="D-Ala-D-Ala carboxypeptidase, C-terminal domain"/>
    <property type="match status" value="1"/>
</dbReference>
<keyword evidence="10" id="KW-0573">Peptidoglycan synthesis</keyword>
<evidence type="ECO:0000256" key="1">
    <source>
        <dbReference type="ARBA" id="ARBA00003217"/>
    </source>
</evidence>
<dbReference type="InterPro" id="IPR018044">
    <property type="entry name" value="Peptidase_S11"/>
</dbReference>
<dbReference type="PRINTS" id="PR00725">
    <property type="entry name" value="DADACBPTASE1"/>
</dbReference>
<keyword evidence="17" id="KW-1185">Reference proteome</keyword>
<feature type="region of interest" description="Disordered" evidence="14">
    <location>
        <begin position="1"/>
        <end position="31"/>
    </location>
</feature>
<proteinExistence type="inferred from homology"/>
<reference evidence="16 17" key="1">
    <citation type="submission" date="2023-04" db="EMBL/GenBank/DDBJ databases">
        <title>A long-awaited taxogenomic arrangement of the family Halomonadaceae.</title>
        <authorList>
            <person name="De La Haba R."/>
            <person name="Chuvochina M."/>
            <person name="Wittouck S."/>
            <person name="Arahal D.R."/>
            <person name="Sanchez-Porro C."/>
            <person name="Hugenholtz P."/>
            <person name="Ventosa A."/>
        </authorList>
    </citation>
    <scope>NUCLEOTIDE SEQUENCE [LARGE SCALE GENOMIC DNA]</scope>
    <source>
        <strain evidence="16 17">DSM 22428</strain>
    </source>
</reference>
<organism evidence="16 17">
    <name type="scientific">Larsenimonas suaedae</name>
    <dbReference type="NCBI Taxonomy" id="1851019"/>
    <lineage>
        <taxon>Bacteria</taxon>
        <taxon>Pseudomonadati</taxon>
        <taxon>Pseudomonadota</taxon>
        <taxon>Gammaproteobacteria</taxon>
        <taxon>Oceanospirillales</taxon>
        <taxon>Halomonadaceae</taxon>
        <taxon>Larsenimonas</taxon>
    </lineage>
</organism>
<dbReference type="SMART" id="SM00936">
    <property type="entry name" value="PBP5_C"/>
    <property type="match status" value="1"/>
</dbReference>
<dbReference type="SUPFAM" id="SSF69189">
    <property type="entry name" value="Penicillin-binding protein associated domain"/>
    <property type="match status" value="1"/>
</dbReference>
<dbReference type="GO" id="GO:0004180">
    <property type="term" value="F:carboxypeptidase activity"/>
    <property type="evidence" value="ECO:0007669"/>
    <property type="project" value="UniProtKB-KW"/>
</dbReference>
<name>A0ABU1GWZ7_9GAMM</name>
<keyword evidence="9" id="KW-0133">Cell shape</keyword>
<dbReference type="PANTHER" id="PTHR21581:SF6">
    <property type="entry name" value="TRAFFICKING PROTEIN PARTICLE COMPLEX SUBUNIT 12"/>
    <property type="match status" value="1"/>
</dbReference>
<protein>
    <recommendedName>
        <fullName evidence="4">serine-type D-Ala-D-Ala carboxypeptidase</fullName>
        <ecNumber evidence="4">3.4.16.4</ecNumber>
    </recommendedName>
</protein>
<dbReference type="Pfam" id="PF00768">
    <property type="entry name" value="Peptidase_S11"/>
    <property type="match status" value="1"/>
</dbReference>
<dbReference type="InterPro" id="IPR001967">
    <property type="entry name" value="Peptidase_S11_N"/>
</dbReference>
<evidence type="ECO:0000256" key="10">
    <source>
        <dbReference type="ARBA" id="ARBA00022984"/>
    </source>
</evidence>
<evidence type="ECO:0000256" key="5">
    <source>
        <dbReference type="ARBA" id="ARBA00022645"/>
    </source>
</evidence>
<comment type="function">
    <text evidence="1">Removes C-terminal D-alanyl residues from sugar-peptide cell wall precursors.</text>
</comment>
<feature type="domain" description="Peptidase S11 D-Ala-D-Ala carboxypeptidase A C-terminal" evidence="15">
    <location>
        <begin position="277"/>
        <end position="367"/>
    </location>
</feature>
<evidence type="ECO:0000256" key="7">
    <source>
        <dbReference type="ARBA" id="ARBA00022729"/>
    </source>
</evidence>
<keyword evidence="8 16" id="KW-0378">Hydrolase</keyword>
<comment type="similarity">
    <text evidence="3 13">Belongs to the peptidase S11 family.</text>
</comment>
<dbReference type="Gene3D" id="3.40.710.10">
    <property type="entry name" value="DD-peptidase/beta-lactamase superfamily"/>
    <property type="match status" value="1"/>
</dbReference>
<dbReference type="InterPro" id="IPR015956">
    <property type="entry name" value="Peniciliin-bd_prot_C_sf"/>
</dbReference>
<keyword evidence="11" id="KW-0961">Cell wall biogenesis/degradation</keyword>
<sequence length="386" mass="42563">MSMALVAAGPTLADDPAPKPGPQPNVSSFVPAPPELNAKSWVLMDAKTGKLLVQHDADMRLPPASLTKMMTAYISEYEIDSGGLSPDDKVRISENAWRTGGSRMFVKVGSYVPVKELMQGIVVQSGNDATVAMAEHIAGSESSFADLMNQFANRMGLKNTHFMNPTGLPDDEHYSSAHDLATIARHIVEDFPDHYKLYSEKYFTWNGIRQPNRNLLLWRDSRVDGLKTGHTEAAGFCLVSSGVENGTRLISVVMGTNSENARAQESQKLLSYGFRYFKSQKVYDKGAELKTVRVWGGKSNELSAGVNHDVYITLGRQGDTNLTARINVDQELNAPIKKDQKIGTVDIVQNGSVIHTEPLVALEAIDEGSFFKRIWDKVVHFVMDLF</sequence>
<evidence type="ECO:0000256" key="13">
    <source>
        <dbReference type="RuleBase" id="RU004016"/>
    </source>
</evidence>
<dbReference type="InterPro" id="IPR012338">
    <property type="entry name" value="Beta-lactam/transpept-like"/>
</dbReference>
<accession>A0ABU1GWZ7</accession>
<dbReference type="SUPFAM" id="SSF56601">
    <property type="entry name" value="beta-lactamase/transpeptidase-like"/>
    <property type="match status" value="1"/>
</dbReference>
<comment type="pathway">
    <text evidence="2">Cell wall biogenesis; peptidoglycan biosynthesis.</text>
</comment>
<comment type="caution">
    <text evidence="16">The sequence shown here is derived from an EMBL/GenBank/DDBJ whole genome shotgun (WGS) entry which is preliminary data.</text>
</comment>
<evidence type="ECO:0000256" key="2">
    <source>
        <dbReference type="ARBA" id="ARBA00004752"/>
    </source>
</evidence>
<dbReference type="EC" id="3.4.16.4" evidence="4"/>